<dbReference type="InterPro" id="IPR000847">
    <property type="entry name" value="LysR_HTH_N"/>
</dbReference>
<evidence type="ECO:0000256" key="3">
    <source>
        <dbReference type="ARBA" id="ARBA00023125"/>
    </source>
</evidence>
<comment type="similarity">
    <text evidence="1">Belongs to the LysR transcriptional regulatory family.</text>
</comment>
<dbReference type="Gene3D" id="3.40.190.10">
    <property type="entry name" value="Periplasmic binding protein-like II"/>
    <property type="match status" value="2"/>
</dbReference>
<dbReference type="InterPro" id="IPR036390">
    <property type="entry name" value="WH_DNA-bd_sf"/>
</dbReference>
<evidence type="ECO:0000256" key="1">
    <source>
        <dbReference type="ARBA" id="ARBA00009437"/>
    </source>
</evidence>
<name>A0A847RYE4_9NEIS</name>
<reference evidence="6 7" key="1">
    <citation type="submission" date="2020-04" db="EMBL/GenBank/DDBJ databases">
        <title>Draft genome of Leeia sp. IMCC25680.</title>
        <authorList>
            <person name="Song J."/>
            <person name="Cho J.-C."/>
        </authorList>
    </citation>
    <scope>NUCLEOTIDE SEQUENCE [LARGE SCALE GENOMIC DNA]</scope>
    <source>
        <strain evidence="6 7">IMCC25680</strain>
    </source>
</reference>
<evidence type="ECO:0000313" key="7">
    <source>
        <dbReference type="Proteomes" id="UP000587991"/>
    </source>
</evidence>
<keyword evidence="2" id="KW-0805">Transcription regulation</keyword>
<sequence>MNFQQLRIIRETVRRNFNLTEAANALFTSQSGVSKHIKDLEDELGVELFVRKGKRLLGLTEPGKELVNMVDRLLLEAGNIKRLAEQYSQRDEGQLTVATTHTQARYVLPQVVTAFKRRFPRVHLKLHQGSPDEIARMLIDGQADIGIATESLAEHPPLGSFPYYHWHHGVLVPDGHPLLDVPELTLEALADYPIITYHEGFTGRARIDQAFTDAGLLPDVVMSALDADVIKSYVELGLGVGIIASMAFNARRDQGLHLLDSHALFPQNTTRIAVRRGHYLRDFAYRFIQLCAPELDEYRISQVLAEGEGAERLSAVA</sequence>
<dbReference type="PANTHER" id="PTHR30126">
    <property type="entry name" value="HTH-TYPE TRANSCRIPTIONAL REGULATOR"/>
    <property type="match status" value="1"/>
</dbReference>
<dbReference type="SUPFAM" id="SSF46785">
    <property type="entry name" value="Winged helix' DNA-binding domain"/>
    <property type="match status" value="1"/>
</dbReference>
<organism evidence="6 7">
    <name type="scientific">Leeia aquatica</name>
    <dbReference type="NCBI Taxonomy" id="2725557"/>
    <lineage>
        <taxon>Bacteria</taxon>
        <taxon>Pseudomonadati</taxon>
        <taxon>Pseudomonadota</taxon>
        <taxon>Betaproteobacteria</taxon>
        <taxon>Neisseriales</taxon>
        <taxon>Leeiaceae</taxon>
        <taxon>Leeia</taxon>
    </lineage>
</organism>
<dbReference type="GO" id="GO:0003700">
    <property type="term" value="F:DNA-binding transcription factor activity"/>
    <property type="evidence" value="ECO:0007669"/>
    <property type="project" value="InterPro"/>
</dbReference>
<evidence type="ECO:0000256" key="4">
    <source>
        <dbReference type="ARBA" id="ARBA00023163"/>
    </source>
</evidence>
<keyword evidence="3" id="KW-0238">DNA-binding</keyword>
<dbReference type="InterPro" id="IPR036388">
    <property type="entry name" value="WH-like_DNA-bd_sf"/>
</dbReference>
<keyword evidence="4" id="KW-0804">Transcription</keyword>
<dbReference type="Gene3D" id="1.10.10.10">
    <property type="entry name" value="Winged helix-like DNA-binding domain superfamily/Winged helix DNA-binding domain"/>
    <property type="match status" value="1"/>
</dbReference>
<dbReference type="InterPro" id="IPR005119">
    <property type="entry name" value="LysR_subst-bd"/>
</dbReference>
<keyword evidence="7" id="KW-1185">Reference proteome</keyword>
<dbReference type="CDD" id="cd08413">
    <property type="entry name" value="PBP2_CysB_like"/>
    <property type="match status" value="1"/>
</dbReference>
<dbReference type="Pfam" id="PF00126">
    <property type="entry name" value="HTH_1"/>
    <property type="match status" value="1"/>
</dbReference>
<proteinExistence type="inferred from homology"/>
<gene>
    <name evidence="6" type="ORF">HF682_13475</name>
</gene>
<dbReference type="SUPFAM" id="SSF53850">
    <property type="entry name" value="Periplasmic binding protein-like II"/>
    <property type="match status" value="1"/>
</dbReference>
<dbReference type="InterPro" id="IPR037423">
    <property type="entry name" value="CysB_PBP2"/>
</dbReference>
<dbReference type="Proteomes" id="UP000587991">
    <property type="component" value="Unassembled WGS sequence"/>
</dbReference>
<evidence type="ECO:0000259" key="5">
    <source>
        <dbReference type="PROSITE" id="PS50931"/>
    </source>
</evidence>
<evidence type="ECO:0000256" key="2">
    <source>
        <dbReference type="ARBA" id="ARBA00023015"/>
    </source>
</evidence>
<dbReference type="NCBIfam" id="NF009327">
    <property type="entry name" value="PRK12684.1"/>
    <property type="match status" value="1"/>
</dbReference>
<dbReference type="PANTHER" id="PTHR30126:SF6">
    <property type="entry name" value="HTH-TYPE TRANSCRIPTIONAL REGULATOR CYSB-RELATED"/>
    <property type="match status" value="1"/>
</dbReference>
<feature type="domain" description="HTH lysR-type" evidence="5">
    <location>
        <begin position="1"/>
        <end position="59"/>
    </location>
</feature>
<dbReference type="PROSITE" id="PS50931">
    <property type="entry name" value="HTH_LYSR"/>
    <property type="match status" value="1"/>
</dbReference>
<dbReference type="GO" id="GO:0019344">
    <property type="term" value="P:cysteine biosynthetic process"/>
    <property type="evidence" value="ECO:0007669"/>
    <property type="project" value="TreeGrafter"/>
</dbReference>
<protein>
    <submittedName>
        <fullName evidence="6">CysB family HTH-type transcriptional regulator</fullName>
    </submittedName>
</protein>
<dbReference type="EMBL" id="JABAIM010000003">
    <property type="protein sequence ID" value="NLR76170.1"/>
    <property type="molecule type" value="Genomic_DNA"/>
</dbReference>
<dbReference type="GO" id="GO:0000976">
    <property type="term" value="F:transcription cis-regulatory region binding"/>
    <property type="evidence" value="ECO:0007669"/>
    <property type="project" value="TreeGrafter"/>
</dbReference>
<dbReference type="AlphaFoldDB" id="A0A847RYE4"/>
<dbReference type="PRINTS" id="PR00039">
    <property type="entry name" value="HTHLYSR"/>
</dbReference>
<evidence type="ECO:0000313" key="6">
    <source>
        <dbReference type="EMBL" id="NLR76170.1"/>
    </source>
</evidence>
<dbReference type="RefSeq" id="WP_168877841.1">
    <property type="nucleotide sequence ID" value="NZ_JABAIM010000003.1"/>
</dbReference>
<dbReference type="Pfam" id="PF03466">
    <property type="entry name" value="LysR_substrate"/>
    <property type="match status" value="1"/>
</dbReference>
<accession>A0A847RYE4</accession>
<comment type="caution">
    <text evidence="6">The sequence shown here is derived from an EMBL/GenBank/DDBJ whole genome shotgun (WGS) entry which is preliminary data.</text>
</comment>